<evidence type="ECO:0000313" key="2">
    <source>
        <dbReference type="EMBL" id="PYH90897.1"/>
    </source>
</evidence>
<keyword evidence="3" id="KW-1185">Reference proteome</keyword>
<reference evidence="2 3" key="1">
    <citation type="submission" date="2018-02" db="EMBL/GenBank/DDBJ databases">
        <title>The genomes of Aspergillus section Nigri reveals drivers in fungal speciation.</title>
        <authorList>
            <consortium name="DOE Joint Genome Institute"/>
            <person name="Vesth T.C."/>
            <person name="Nybo J."/>
            <person name="Theobald S."/>
            <person name="Brandl J."/>
            <person name="Frisvad J.C."/>
            <person name="Nielsen K.F."/>
            <person name="Lyhne E.K."/>
            <person name="Kogle M.E."/>
            <person name="Kuo A."/>
            <person name="Riley R."/>
            <person name="Clum A."/>
            <person name="Nolan M."/>
            <person name="Lipzen A."/>
            <person name="Salamov A."/>
            <person name="Henrissat B."/>
            <person name="Wiebenga A."/>
            <person name="De vries R.P."/>
            <person name="Grigoriev I.V."/>
            <person name="Mortensen U.H."/>
            <person name="Andersen M.R."/>
            <person name="Baker S.E."/>
        </authorList>
    </citation>
    <scope>NUCLEOTIDE SEQUENCE [LARGE SCALE GENOMIC DNA]</scope>
    <source>
        <strain evidence="2 3">CBS 707.79</strain>
    </source>
</reference>
<dbReference type="EMBL" id="KZ825964">
    <property type="protein sequence ID" value="PYH90897.1"/>
    <property type="molecule type" value="Genomic_DNA"/>
</dbReference>
<dbReference type="VEuPathDB" id="FungiDB:BO71DRAFT_433378"/>
<accession>A0A319D8P9</accession>
<dbReference type="Proteomes" id="UP000247810">
    <property type="component" value="Unassembled WGS sequence"/>
</dbReference>
<proteinExistence type="predicted"/>
<protein>
    <submittedName>
        <fullName evidence="2">Uncharacterized protein</fullName>
    </submittedName>
</protein>
<sequence length="266" mass="28819">MCCMCGRPATRGHIDALPRYSHPLRRLGWGEGLSIPPRDTPPNHGTRAVRSCHRRGGLAGHGTAGGRRLDDHHEAVWCPGVRSRLLGFDPSTRGNCIRKPISSGHRPCRSVAVIRTRLACSLPLSAMTIDCNNAMQAPSTSLSGLWLSRIQRCNRGARIVQESPSVAHHRAPMPSTAKLAHPTVGPNLLDMIICPLDTAKRDRSSRPSIAAPLDQRRGWLTGPCGKHILMSSRLSTPSRHAKPIPSKPVVILELHAATRRAVTGGL</sequence>
<dbReference type="AlphaFoldDB" id="A0A319D8P9"/>
<evidence type="ECO:0000313" key="3">
    <source>
        <dbReference type="Proteomes" id="UP000247810"/>
    </source>
</evidence>
<name>A0A319D8P9_9EURO</name>
<gene>
    <name evidence="2" type="ORF">BO71DRAFT_433378</name>
</gene>
<feature type="region of interest" description="Disordered" evidence="1">
    <location>
        <begin position="33"/>
        <end position="66"/>
    </location>
</feature>
<evidence type="ECO:0000256" key="1">
    <source>
        <dbReference type="SAM" id="MobiDB-lite"/>
    </source>
</evidence>
<organism evidence="2 3">
    <name type="scientific">Aspergillus ellipticus CBS 707.79</name>
    <dbReference type="NCBI Taxonomy" id="1448320"/>
    <lineage>
        <taxon>Eukaryota</taxon>
        <taxon>Fungi</taxon>
        <taxon>Dikarya</taxon>
        <taxon>Ascomycota</taxon>
        <taxon>Pezizomycotina</taxon>
        <taxon>Eurotiomycetes</taxon>
        <taxon>Eurotiomycetidae</taxon>
        <taxon>Eurotiales</taxon>
        <taxon>Aspergillaceae</taxon>
        <taxon>Aspergillus</taxon>
        <taxon>Aspergillus subgen. Circumdati</taxon>
    </lineage>
</organism>